<protein>
    <recommendedName>
        <fullName evidence="7">Leucine carboxyl methyltransferase 1</fullName>
        <ecNumber evidence="7">2.1.1.233</ecNumber>
    </recommendedName>
</protein>
<dbReference type="STRING" id="75913.A0A0K0FV68"/>
<dbReference type="WBParaSite" id="SVE_1623200.1">
    <property type="protein sequence ID" value="SVE_1623200.1"/>
    <property type="gene ID" value="SVE_1623200"/>
</dbReference>
<evidence type="ECO:0000256" key="7">
    <source>
        <dbReference type="PIRNR" id="PIRNR016305"/>
    </source>
</evidence>
<dbReference type="GO" id="GO:0018423">
    <property type="term" value="F:protein C-terminal leucine carboxyl O-methyltransferase activity"/>
    <property type="evidence" value="ECO:0007669"/>
    <property type="project" value="UniProtKB-EC"/>
</dbReference>
<dbReference type="FunFam" id="3.40.50.150:FF:000092">
    <property type="entry name" value="Leucine carboxyl methyltransferase 1"/>
    <property type="match status" value="1"/>
</dbReference>
<accession>A0A0K0FV68</accession>
<evidence type="ECO:0000256" key="5">
    <source>
        <dbReference type="ARBA" id="ARBA00022679"/>
    </source>
</evidence>
<name>A0A0K0FV68_STRVS</name>
<comment type="catalytic activity">
    <reaction evidence="1 7">
        <text>[phosphatase 2A protein]-C-terminal L-leucine + S-adenosyl-L-methionine = [phosphatase 2A protein]-C-terminal L-leucine methyl ester + S-adenosyl-L-homocysteine</text>
        <dbReference type="Rhea" id="RHEA:48544"/>
        <dbReference type="Rhea" id="RHEA-COMP:12134"/>
        <dbReference type="Rhea" id="RHEA-COMP:12135"/>
        <dbReference type="ChEBI" id="CHEBI:57856"/>
        <dbReference type="ChEBI" id="CHEBI:59789"/>
        <dbReference type="ChEBI" id="CHEBI:90516"/>
        <dbReference type="ChEBI" id="CHEBI:90517"/>
        <dbReference type="EC" id="2.1.1.233"/>
    </reaction>
</comment>
<feature type="binding site" evidence="8">
    <location>
        <position position="241"/>
    </location>
    <ligand>
        <name>S-adenosyl-L-methionine</name>
        <dbReference type="ChEBI" id="CHEBI:59789"/>
    </ligand>
</feature>
<feature type="binding site" evidence="8">
    <location>
        <position position="117"/>
    </location>
    <ligand>
        <name>S-adenosyl-L-methionine</name>
        <dbReference type="ChEBI" id="CHEBI:59789"/>
    </ligand>
</feature>
<dbReference type="SUPFAM" id="SSF53335">
    <property type="entry name" value="S-adenosyl-L-methionine-dependent methyltransferases"/>
    <property type="match status" value="1"/>
</dbReference>
<dbReference type="InterPro" id="IPR007213">
    <property type="entry name" value="Ppm1/Ppm2/Tcmp"/>
</dbReference>
<keyword evidence="5 7" id="KW-0808">Transferase</keyword>
<evidence type="ECO:0000256" key="6">
    <source>
        <dbReference type="ARBA" id="ARBA00022691"/>
    </source>
</evidence>
<evidence type="ECO:0000313" key="10">
    <source>
        <dbReference type="WBParaSite" id="SVE_1623200.1"/>
    </source>
</evidence>
<reference evidence="9" key="1">
    <citation type="submission" date="2014-07" db="EMBL/GenBank/DDBJ databases">
        <authorList>
            <person name="Martin A.A"/>
            <person name="De Silva N."/>
        </authorList>
    </citation>
    <scope>NUCLEOTIDE SEQUENCE</scope>
</reference>
<dbReference type="InterPro" id="IPR029063">
    <property type="entry name" value="SAM-dependent_MTases_sf"/>
</dbReference>
<proteinExistence type="inferred from homology"/>
<sequence length="384" mass="44650">MLGLKVREIDSIYRPRRHSKLYEDNLCLTKAFFTNMDNERDSGNSILLGEIHTRRRRNSFTDDYSVQKTNDDATECKYIAEKKNYWDDPFIGKFVSHQVDSTPVRRDPEILRGYWARVTGIRSLIYKFVEKAGPSCQIINLGAGFDTTYWWLKKFTNLKFGTFVEFDFSSVTSKKIRFIRKPGNSVLTELFSEEITESQHSDLFAGDYKLCGADLRQHDEFMSKLEKVKLNKDAPTLVIAECVLVYMNPEKSEELLKCLSEYFGVLSFINYEQVCLNDTFGEVMINNLNQRGITLDGLSLCNSVDDQIGRFKKGGFDKVSLWKMSDVYSKYLPENERRRIESLEMLDETELLVQLLEHYCIVYASKCDLQLEKEFRILSEISIS</sequence>
<evidence type="ECO:0000256" key="8">
    <source>
        <dbReference type="PIRSR" id="PIRSR016305-1"/>
    </source>
</evidence>
<dbReference type="PANTHER" id="PTHR13600:SF33">
    <property type="entry name" value="LEUCINE CARBOXYL METHYLTRANSFERASE 1"/>
    <property type="match status" value="1"/>
</dbReference>
<feature type="binding site" evidence="8">
    <location>
        <begin position="214"/>
        <end position="215"/>
    </location>
    <ligand>
        <name>S-adenosyl-L-methionine</name>
        <dbReference type="ChEBI" id="CHEBI:59789"/>
    </ligand>
</feature>
<dbReference type="EC" id="2.1.1.233" evidence="7"/>
<keyword evidence="9" id="KW-1185">Reference proteome</keyword>
<evidence type="ECO:0000256" key="4">
    <source>
        <dbReference type="ARBA" id="ARBA00022603"/>
    </source>
</evidence>
<evidence type="ECO:0000256" key="3">
    <source>
        <dbReference type="ARBA" id="ARBA00010703"/>
    </source>
</evidence>
<dbReference type="GO" id="GO:0005829">
    <property type="term" value="C:cytosol"/>
    <property type="evidence" value="ECO:0007669"/>
    <property type="project" value="TreeGrafter"/>
</dbReference>
<reference evidence="10" key="2">
    <citation type="submission" date="2015-08" db="UniProtKB">
        <authorList>
            <consortium name="WormBaseParasite"/>
        </authorList>
    </citation>
    <scope>IDENTIFICATION</scope>
</reference>
<dbReference type="PIRSF" id="PIRSF016305">
    <property type="entry name" value="LCM_mtfrase"/>
    <property type="match status" value="1"/>
</dbReference>
<feature type="binding site" evidence="8">
    <location>
        <position position="142"/>
    </location>
    <ligand>
        <name>S-adenosyl-L-methionine</name>
        <dbReference type="ChEBI" id="CHEBI:59789"/>
    </ligand>
</feature>
<organism evidence="9 10">
    <name type="scientific">Strongyloides venezuelensis</name>
    <name type="common">Threadworm</name>
    <dbReference type="NCBI Taxonomy" id="75913"/>
    <lineage>
        <taxon>Eukaryota</taxon>
        <taxon>Metazoa</taxon>
        <taxon>Ecdysozoa</taxon>
        <taxon>Nematoda</taxon>
        <taxon>Chromadorea</taxon>
        <taxon>Rhabditida</taxon>
        <taxon>Tylenchina</taxon>
        <taxon>Panagrolaimomorpha</taxon>
        <taxon>Strongyloidoidea</taxon>
        <taxon>Strongyloididae</taxon>
        <taxon>Strongyloides</taxon>
    </lineage>
</organism>
<comment type="function">
    <text evidence="2 7">Methylates the carboxyl group of the C-terminal leucine residue of protein phosphatase 2A catalytic subunits to form alpha-leucine ester residues.</text>
</comment>
<dbReference type="Pfam" id="PF04072">
    <property type="entry name" value="LCM"/>
    <property type="match status" value="1"/>
</dbReference>
<evidence type="ECO:0000313" key="9">
    <source>
        <dbReference type="Proteomes" id="UP000035680"/>
    </source>
</evidence>
<dbReference type="Gene3D" id="3.40.50.150">
    <property type="entry name" value="Vaccinia Virus protein VP39"/>
    <property type="match status" value="1"/>
</dbReference>
<dbReference type="GO" id="GO:0009966">
    <property type="term" value="P:regulation of signal transduction"/>
    <property type="evidence" value="ECO:0007669"/>
    <property type="project" value="UniProtKB-ARBA"/>
</dbReference>
<comment type="similarity">
    <text evidence="3 7">Belongs to the methyltransferase superfamily. LCMT family.</text>
</comment>
<keyword evidence="6 7" id="KW-0949">S-adenosyl-L-methionine</keyword>
<dbReference type="GO" id="GO:0032259">
    <property type="term" value="P:methylation"/>
    <property type="evidence" value="ECO:0007669"/>
    <property type="project" value="UniProtKB-KW"/>
</dbReference>
<evidence type="ECO:0000256" key="2">
    <source>
        <dbReference type="ARBA" id="ARBA00003455"/>
    </source>
</evidence>
<dbReference type="InterPro" id="IPR016651">
    <property type="entry name" value="LCMT1"/>
</dbReference>
<evidence type="ECO:0000256" key="1">
    <source>
        <dbReference type="ARBA" id="ARBA00000724"/>
    </source>
</evidence>
<dbReference type="AlphaFoldDB" id="A0A0K0FV68"/>
<dbReference type="Proteomes" id="UP000035680">
    <property type="component" value="Unassembled WGS sequence"/>
</dbReference>
<dbReference type="PANTHER" id="PTHR13600">
    <property type="entry name" value="LEUCINE CARBOXYL METHYLTRANSFERASE"/>
    <property type="match status" value="1"/>
</dbReference>
<keyword evidence="4 7" id="KW-0489">Methyltransferase</keyword>